<proteinExistence type="predicted"/>
<accession>A0AAN8WW74</accession>
<sequence>MIHIYCIENMHYLSYVGCPRCRVDSQVAKVGALSPTSPTPLIGSPKALVFVAGALEATGGGGGMTSALQGCLPSLPVPIRVFSKGSRLHTVYGRTTLPYLVKYAKVLSSITKDEITYVLYFSIKHKY</sequence>
<comment type="caution">
    <text evidence="1">The sequence shown here is derived from an EMBL/GenBank/DDBJ whole genome shotgun (WGS) entry which is preliminary data.</text>
</comment>
<dbReference type="EMBL" id="JAXCGZ010018108">
    <property type="protein sequence ID" value="KAK7067534.1"/>
    <property type="molecule type" value="Genomic_DNA"/>
</dbReference>
<evidence type="ECO:0000313" key="2">
    <source>
        <dbReference type="Proteomes" id="UP001381693"/>
    </source>
</evidence>
<reference evidence="1 2" key="1">
    <citation type="submission" date="2023-11" db="EMBL/GenBank/DDBJ databases">
        <title>Halocaridina rubra genome assembly.</title>
        <authorList>
            <person name="Smith C."/>
        </authorList>
    </citation>
    <scope>NUCLEOTIDE SEQUENCE [LARGE SCALE GENOMIC DNA]</scope>
    <source>
        <strain evidence="1">EP-1</strain>
        <tissue evidence="1">Whole</tissue>
    </source>
</reference>
<protein>
    <submittedName>
        <fullName evidence="1">Uncharacterized protein</fullName>
    </submittedName>
</protein>
<gene>
    <name evidence="1" type="ORF">SK128_002853</name>
</gene>
<dbReference type="AlphaFoldDB" id="A0AAN8WW74"/>
<name>A0AAN8WW74_HALRR</name>
<dbReference type="Proteomes" id="UP001381693">
    <property type="component" value="Unassembled WGS sequence"/>
</dbReference>
<keyword evidence="2" id="KW-1185">Reference proteome</keyword>
<organism evidence="1 2">
    <name type="scientific">Halocaridina rubra</name>
    <name type="common">Hawaiian red shrimp</name>
    <dbReference type="NCBI Taxonomy" id="373956"/>
    <lineage>
        <taxon>Eukaryota</taxon>
        <taxon>Metazoa</taxon>
        <taxon>Ecdysozoa</taxon>
        <taxon>Arthropoda</taxon>
        <taxon>Crustacea</taxon>
        <taxon>Multicrustacea</taxon>
        <taxon>Malacostraca</taxon>
        <taxon>Eumalacostraca</taxon>
        <taxon>Eucarida</taxon>
        <taxon>Decapoda</taxon>
        <taxon>Pleocyemata</taxon>
        <taxon>Caridea</taxon>
        <taxon>Atyoidea</taxon>
        <taxon>Atyidae</taxon>
        <taxon>Halocaridina</taxon>
    </lineage>
</organism>
<evidence type="ECO:0000313" key="1">
    <source>
        <dbReference type="EMBL" id="KAK7067534.1"/>
    </source>
</evidence>